<evidence type="ECO:0000313" key="2">
    <source>
        <dbReference type="EMBL" id="MFC3148938.1"/>
    </source>
</evidence>
<dbReference type="EMBL" id="JBHRTI010000010">
    <property type="protein sequence ID" value="MFC3148938.1"/>
    <property type="molecule type" value="Genomic_DNA"/>
</dbReference>
<gene>
    <name evidence="2" type="ORF">ACFOEN_15025</name>
</gene>
<organism evidence="2 3">
    <name type="scientific">Piscinibacterium candidicorallinum</name>
    <dbReference type="NCBI Taxonomy" id="1793872"/>
    <lineage>
        <taxon>Bacteria</taxon>
        <taxon>Pseudomonadati</taxon>
        <taxon>Pseudomonadota</taxon>
        <taxon>Betaproteobacteria</taxon>
        <taxon>Burkholderiales</taxon>
        <taxon>Piscinibacterium</taxon>
    </lineage>
</organism>
<feature type="chain" id="PRO_5045769789" evidence="1">
    <location>
        <begin position="29"/>
        <end position="139"/>
    </location>
</feature>
<keyword evidence="3" id="KW-1185">Reference proteome</keyword>
<dbReference type="NCBIfam" id="NF038027">
    <property type="entry name" value="TssQ_fam"/>
    <property type="match status" value="1"/>
</dbReference>
<protein>
    <submittedName>
        <fullName evidence="2">TssQ family T6SS-associated lipoprotein</fullName>
    </submittedName>
</protein>
<accession>A0ABV7H4U6</accession>
<dbReference type="PROSITE" id="PS51257">
    <property type="entry name" value="PROKAR_LIPOPROTEIN"/>
    <property type="match status" value="1"/>
</dbReference>
<proteinExistence type="predicted"/>
<evidence type="ECO:0000256" key="1">
    <source>
        <dbReference type="SAM" id="SignalP"/>
    </source>
</evidence>
<name>A0ABV7H4U6_9BURK</name>
<dbReference type="RefSeq" id="WP_377305318.1">
    <property type="nucleotide sequence ID" value="NZ_CP180191.1"/>
</dbReference>
<comment type="caution">
    <text evidence="2">The sequence shown here is derived from an EMBL/GenBank/DDBJ whole genome shotgun (WGS) entry which is preliminary data.</text>
</comment>
<dbReference type="InterPro" id="IPR047780">
    <property type="entry name" value="TssQ-like"/>
</dbReference>
<dbReference type="Proteomes" id="UP001595556">
    <property type="component" value="Unassembled WGS sequence"/>
</dbReference>
<evidence type="ECO:0000313" key="3">
    <source>
        <dbReference type="Proteomes" id="UP001595556"/>
    </source>
</evidence>
<keyword evidence="2" id="KW-0449">Lipoprotein</keyword>
<sequence length="139" mass="15107">MRSFNVFRLIATLPRALLAGGFAATLLAGCVAPAPVAVSDMKERPAERALLAGIRAYEDAQYPEAEKQLGESLRLGLAAPKDRAAANKYLAFIYCTSKRESQCEAAFRAARKEDPGFALDRAEVGHPLWGPVYRRVLGN</sequence>
<keyword evidence="1" id="KW-0732">Signal</keyword>
<feature type="signal peptide" evidence="1">
    <location>
        <begin position="1"/>
        <end position="28"/>
    </location>
</feature>
<reference evidence="3" key="1">
    <citation type="journal article" date="2019" name="Int. J. Syst. Evol. Microbiol.">
        <title>The Global Catalogue of Microorganisms (GCM) 10K type strain sequencing project: providing services to taxonomists for standard genome sequencing and annotation.</title>
        <authorList>
            <consortium name="The Broad Institute Genomics Platform"/>
            <consortium name="The Broad Institute Genome Sequencing Center for Infectious Disease"/>
            <person name="Wu L."/>
            <person name="Ma J."/>
        </authorList>
    </citation>
    <scope>NUCLEOTIDE SEQUENCE [LARGE SCALE GENOMIC DNA]</scope>
    <source>
        <strain evidence="3">KCTC 52168</strain>
    </source>
</reference>